<reference evidence="2 3" key="1">
    <citation type="submission" date="2016-07" db="EMBL/GenBank/DDBJ databases">
        <title>Genome and transcriptome analysis of iron-reducing fermentative bacteria Anoxybacter fermentans.</title>
        <authorList>
            <person name="Zeng X."/>
            <person name="Shao Z."/>
        </authorList>
    </citation>
    <scope>NUCLEOTIDE SEQUENCE [LARGE SCALE GENOMIC DNA]</scope>
    <source>
        <strain evidence="2 3">DY22613</strain>
    </source>
</reference>
<protein>
    <recommendedName>
        <fullName evidence="1">Sporulation stage II protein D amidase enhancer LytB N-terminal domain-containing protein</fullName>
    </recommendedName>
</protein>
<proteinExistence type="predicted"/>
<dbReference type="NCBIfam" id="TIGR02669">
    <property type="entry name" value="SpoIID_LytB"/>
    <property type="match status" value="1"/>
</dbReference>
<evidence type="ECO:0000313" key="3">
    <source>
        <dbReference type="Proteomes" id="UP000267250"/>
    </source>
</evidence>
<dbReference type="RefSeq" id="WP_164730853.1">
    <property type="nucleotide sequence ID" value="NZ_CP016379.1"/>
</dbReference>
<sequence>MSNFFKKFSLYIGLSLVAFLGLTFIVQASDQLMHPFFDEVEALIALKVLPGTDWKPEDPVTYRDYVSFGEKLINGRAKDVILSNLTDKLVNPEAVITYQDALKYASLFLGLSDETGIAKIKEITGELKKTDTDRINGYEMAYIFYNLLYSKRKGESRTVLEERYILGEREIIASKIMQITNDQIILEDEGALPLAKDVQAFLIKDNIVTPLGFSRVSVGMSDLKFLFNKEGQVKTIILPDLDFPENIRVLISQELSEWGSSKSYDFAEIKIKAEQPFKIITHKKGEDIINFVTEQDEIITFTNQDGQIQVTVGNYNELINDRVYIKSFYPHNLQFEVLSTIRKGKNPVYAGHMEIIPSEKAGYLYLINELPIEMYLRKVVPSEIPFSWGKEAFKVQAIAARSYAISQIQMGRFESKSANVDDSTASQVYNNCDESTLVNEAIDETRGIVPMYDGEVIDAVFFSTSAGYTANNEDVWHYYRTKEFPGKPIPYLRARSQIINKNVPDLTKEENALAFFKDQTLESFDAVSPYYRWRIELTREELENTINKNLPARERADGILKTDFIQTLTGIPVDPENPDFSIGTLKDLKVVRRGEGGNIMVLDIIGTNGTYRVMKEYNIRFVIRPQKDMTGSKEDVILHRYDGSVYRNYSILPSAFAAFEIERDEQGEITKVTIYGGGNGHGVGMSQWGVKGMVDMGYTYDQILKNYYTGIELKKIY</sequence>
<gene>
    <name evidence="2" type="ORF">BBF96_01940</name>
</gene>
<name>A0A3S9SVC4_9FIRM</name>
<organism evidence="2 3">
    <name type="scientific">Anoxybacter fermentans</name>
    <dbReference type="NCBI Taxonomy" id="1323375"/>
    <lineage>
        <taxon>Bacteria</taxon>
        <taxon>Bacillati</taxon>
        <taxon>Bacillota</taxon>
        <taxon>Clostridia</taxon>
        <taxon>Halanaerobiales</taxon>
        <taxon>Anoxybacter</taxon>
    </lineage>
</organism>
<dbReference type="InterPro" id="IPR013693">
    <property type="entry name" value="SpoIID/LytB_N"/>
</dbReference>
<dbReference type="KEGG" id="aft:BBF96_01940"/>
<dbReference type="Pfam" id="PF08486">
    <property type="entry name" value="SpoIID"/>
    <property type="match status" value="1"/>
</dbReference>
<dbReference type="EMBL" id="CP016379">
    <property type="protein sequence ID" value="AZR72266.1"/>
    <property type="molecule type" value="Genomic_DNA"/>
</dbReference>
<dbReference type="Proteomes" id="UP000267250">
    <property type="component" value="Chromosome"/>
</dbReference>
<evidence type="ECO:0000259" key="1">
    <source>
        <dbReference type="Pfam" id="PF08486"/>
    </source>
</evidence>
<keyword evidence="3" id="KW-1185">Reference proteome</keyword>
<evidence type="ECO:0000313" key="2">
    <source>
        <dbReference type="EMBL" id="AZR72266.1"/>
    </source>
</evidence>
<dbReference type="GO" id="GO:0030435">
    <property type="term" value="P:sporulation resulting in formation of a cellular spore"/>
    <property type="evidence" value="ECO:0007669"/>
    <property type="project" value="InterPro"/>
</dbReference>
<feature type="domain" description="Sporulation stage II protein D amidase enhancer LytB N-terminal" evidence="1">
    <location>
        <begin position="364"/>
        <end position="452"/>
    </location>
</feature>
<accession>A0A3S9SVC4</accession>
<dbReference type="AlphaFoldDB" id="A0A3S9SVC4"/>
<dbReference type="InterPro" id="IPR013486">
    <property type="entry name" value="SpoIID/LytB"/>
</dbReference>